<dbReference type="AlphaFoldDB" id="A0A3B0ZVR0"/>
<dbReference type="NCBIfam" id="TIGR03696">
    <property type="entry name" value="Rhs_assc_core"/>
    <property type="match status" value="1"/>
</dbReference>
<dbReference type="InterPro" id="IPR022385">
    <property type="entry name" value="Rhs_assc_core"/>
</dbReference>
<dbReference type="InterPro" id="IPR050708">
    <property type="entry name" value="T6SS_VgrG/RHS"/>
</dbReference>
<feature type="non-terminal residue" evidence="1">
    <location>
        <position position="1"/>
    </location>
</feature>
<protein>
    <recommendedName>
        <fullName evidence="2">Rhs-family protein</fullName>
    </recommendedName>
</protein>
<evidence type="ECO:0008006" key="2">
    <source>
        <dbReference type="Google" id="ProtNLM"/>
    </source>
</evidence>
<proteinExistence type="predicted"/>
<dbReference type="PANTHER" id="PTHR32305">
    <property type="match status" value="1"/>
</dbReference>
<name>A0A3B0ZVR0_9ZZZZ</name>
<dbReference type="Gene3D" id="2.180.10.10">
    <property type="entry name" value="RHS repeat-associated core"/>
    <property type="match status" value="1"/>
</dbReference>
<organism evidence="1">
    <name type="scientific">hydrothermal vent metagenome</name>
    <dbReference type="NCBI Taxonomy" id="652676"/>
    <lineage>
        <taxon>unclassified sequences</taxon>
        <taxon>metagenomes</taxon>
        <taxon>ecological metagenomes</taxon>
    </lineage>
</organism>
<sequence length="183" mass="19955">SWGSDAFGATAANDDPDGDGVNTVVNLRFPGQYYDAETGLHYNYFRYYDPATGRYITSDPIGLEGGLNTYTYVENNPIMWFDPFGLAGETVDLGGGTKVRVDNPHVPGQQQHAHVKTPKGEVVVNKDGTQSHKSKGSLDKLNNKAKKFLEKVKGFKLPGFPFLIDPCLIDPSMCDQPPACPDA</sequence>
<reference evidence="1" key="1">
    <citation type="submission" date="2018-06" db="EMBL/GenBank/DDBJ databases">
        <authorList>
            <person name="Zhirakovskaya E."/>
        </authorList>
    </citation>
    <scope>NUCLEOTIDE SEQUENCE</scope>
</reference>
<gene>
    <name evidence="1" type="ORF">MNBD_GAMMA18-667</name>
</gene>
<accession>A0A3B0ZVR0</accession>
<dbReference type="PRINTS" id="PR00394">
    <property type="entry name" value="RHSPROTEIN"/>
</dbReference>
<evidence type="ECO:0000313" key="1">
    <source>
        <dbReference type="EMBL" id="VAW85544.1"/>
    </source>
</evidence>
<dbReference type="PANTHER" id="PTHR32305:SF15">
    <property type="entry name" value="PROTEIN RHSA-RELATED"/>
    <property type="match status" value="1"/>
</dbReference>
<dbReference type="EMBL" id="UOFP01000098">
    <property type="protein sequence ID" value="VAW85544.1"/>
    <property type="molecule type" value="Genomic_DNA"/>
</dbReference>